<dbReference type="PROSITE" id="PS51194">
    <property type="entry name" value="HELICASE_CTER"/>
    <property type="match status" value="1"/>
</dbReference>
<evidence type="ECO:0000256" key="5">
    <source>
        <dbReference type="ARBA" id="ARBA00022840"/>
    </source>
</evidence>
<keyword evidence="4 9" id="KW-0347">Helicase</keyword>
<feature type="short sequence motif" description="Q motif" evidence="8">
    <location>
        <begin position="114"/>
        <end position="142"/>
    </location>
</feature>
<dbReference type="Gene3D" id="3.40.50.300">
    <property type="entry name" value="P-loop containing nucleotide triphosphate hydrolases"/>
    <property type="match status" value="2"/>
</dbReference>
<dbReference type="GO" id="GO:0005524">
    <property type="term" value="F:ATP binding"/>
    <property type="evidence" value="ECO:0007669"/>
    <property type="project" value="UniProtKB-KW"/>
</dbReference>
<feature type="compositionally biased region" description="Acidic residues" evidence="11">
    <location>
        <begin position="46"/>
        <end position="68"/>
    </location>
</feature>
<dbReference type="InterPro" id="IPR014001">
    <property type="entry name" value="Helicase_ATP-bd"/>
</dbReference>
<dbReference type="InterPro" id="IPR050079">
    <property type="entry name" value="DEAD_box_RNA_helicase"/>
</dbReference>
<evidence type="ECO:0000256" key="7">
    <source>
        <dbReference type="ARBA" id="ARBA00047984"/>
    </source>
</evidence>
<gene>
    <name evidence="15" type="ORF">PBRASI_LOCUS7228</name>
</gene>
<keyword evidence="16" id="KW-1185">Reference proteome</keyword>
<dbReference type="GO" id="GO:0003724">
    <property type="term" value="F:RNA helicase activity"/>
    <property type="evidence" value="ECO:0007669"/>
    <property type="project" value="UniProtKB-EC"/>
</dbReference>
<dbReference type="PANTHER" id="PTHR47959:SF1">
    <property type="entry name" value="ATP-DEPENDENT RNA HELICASE DBPA"/>
    <property type="match status" value="1"/>
</dbReference>
<reference evidence="15" key="1">
    <citation type="submission" date="2021-06" db="EMBL/GenBank/DDBJ databases">
        <authorList>
            <person name="Kallberg Y."/>
            <person name="Tangrot J."/>
            <person name="Rosling A."/>
        </authorList>
    </citation>
    <scope>NUCLEOTIDE SEQUENCE</scope>
    <source>
        <strain evidence="15">BR232B</strain>
    </source>
</reference>
<dbReference type="PROSITE" id="PS00039">
    <property type="entry name" value="DEAD_ATP_HELICASE"/>
    <property type="match status" value="1"/>
</dbReference>
<evidence type="ECO:0000256" key="9">
    <source>
        <dbReference type="RuleBase" id="RU000492"/>
    </source>
</evidence>
<dbReference type="GO" id="GO:0016787">
    <property type="term" value="F:hydrolase activity"/>
    <property type="evidence" value="ECO:0007669"/>
    <property type="project" value="UniProtKB-KW"/>
</dbReference>
<evidence type="ECO:0000256" key="3">
    <source>
        <dbReference type="ARBA" id="ARBA00022801"/>
    </source>
</evidence>
<keyword evidence="10" id="KW-0175">Coiled coil</keyword>
<dbReference type="SUPFAM" id="SSF52540">
    <property type="entry name" value="P-loop containing nucleoside triphosphate hydrolases"/>
    <property type="match status" value="2"/>
</dbReference>
<evidence type="ECO:0000256" key="2">
    <source>
        <dbReference type="ARBA" id="ARBA00022741"/>
    </source>
</evidence>
<dbReference type="CDD" id="cd18787">
    <property type="entry name" value="SF2_C_DEAD"/>
    <property type="match status" value="1"/>
</dbReference>
<feature type="compositionally biased region" description="Acidic residues" evidence="11">
    <location>
        <begin position="1"/>
        <end position="12"/>
    </location>
</feature>
<evidence type="ECO:0000259" key="13">
    <source>
        <dbReference type="PROSITE" id="PS51194"/>
    </source>
</evidence>
<comment type="similarity">
    <text evidence="9">Belongs to the DEAD box helicase family.</text>
</comment>
<evidence type="ECO:0000256" key="8">
    <source>
        <dbReference type="PROSITE-ProRule" id="PRU00552"/>
    </source>
</evidence>
<dbReference type="InterPro" id="IPR000629">
    <property type="entry name" value="RNA-helicase_DEAD-box_CS"/>
</dbReference>
<dbReference type="SMART" id="SM00490">
    <property type="entry name" value="HELICc"/>
    <property type="match status" value="1"/>
</dbReference>
<dbReference type="EC" id="3.6.4.13" evidence="1"/>
<evidence type="ECO:0000256" key="11">
    <source>
        <dbReference type="SAM" id="MobiDB-lite"/>
    </source>
</evidence>
<dbReference type="GO" id="GO:0003723">
    <property type="term" value="F:RNA binding"/>
    <property type="evidence" value="ECO:0007669"/>
    <property type="project" value="UniProtKB-KW"/>
</dbReference>
<keyword evidence="6" id="KW-0694">RNA-binding</keyword>
<evidence type="ECO:0000256" key="1">
    <source>
        <dbReference type="ARBA" id="ARBA00012552"/>
    </source>
</evidence>
<dbReference type="Pfam" id="PF00271">
    <property type="entry name" value="Helicase_C"/>
    <property type="match status" value="1"/>
</dbReference>
<evidence type="ECO:0000313" key="16">
    <source>
        <dbReference type="Proteomes" id="UP000789739"/>
    </source>
</evidence>
<proteinExistence type="inferred from homology"/>
<name>A0A9N9C751_9GLOM</name>
<evidence type="ECO:0000256" key="6">
    <source>
        <dbReference type="ARBA" id="ARBA00022884"/>
    </source>
</evidence>
<feature type="domain" description="Helicase C-terminal" evidence="13">
    <location>
        <begin position="330"/>
        <end position="500"/>
    </location>
</feature>
<dbReference type="AlphaFoldDB" id="A0A9N9C751"/>
<dbReference type="PANTHER" id="PTHR47959">
    <property type="entry name" value="ATP-DEPENDENT RNA HELICASE RHLE-RELATED"/>
    <property type="match status" value="1"/>
</dbReference>
<protein>
    <recommendedName>
        <fullName evidence="1">RNA helicase</fullName>
        <ecNumber evidence="1">3.6.4.13</ecNumber>
    </recommendedName>
</protein>
<dbReference type="SMART" id="SM00487">
    <property type="entry name" value="DEXDc"/>
    <property type="match status" value="1"/>
</dbReference>
<dbReference type="OrthoDB" id="10259843at2759"/>
<dbReference type="InterPro" id="IPR001650">
    <property type="entry name" value="Helicase_C-like"/>
</dbReference>
<dbReference type="CDD" id="cd17947">
    <property type="entry name" value="DEADc_DDX27"/>
    <property type="match status" value="1"/>
</dbReference>
<feature type="domain" description="Helicase ATP-binding" evidence="12">
    <location>
        <begin position="145"/>
        <end position="319"/>
    </location>
</feature>
<evidence type="ECO:0000256" key="4">
    <source>
        <dbReference type="ARBA" id="ARBA00022806"/>
    </source>
</evidence>
<feature type="region of interest" description="Disordered" evidence="11">
    <location>
        <begin position="609"/>
        <end position="718"/>
    </location>
</feature>
<feature type="compositionally biased region" description="Basic and acidic residues" evidence="11">
    <location>
        <begin position="69"/>
        <end position="83"/>
    </location>
</feature>
<keyword evidence="5 9" id="KW-0067">ATP-binding</keyword>
<feature type="compositionally biased region" description="Low complexity" evidence="11">
    <location>
        <begin position="670"/>
        <end position="679"/>
    </location>
</feature>
<feature type="domain" description="DEAD-box RNA helicase Q" evidence="14">
    <location>
        <begin position="114"/>
        <end position="142"/>
    </location>
</feature>
<evidence type="ECO:0000313" key="15">
    <source>
        <dbReference type="EMBL" id="CAG8593076.1"/>
    </source>
</evidence>
<dbReference type="Pfam" id="PF00270">
    <property type="entry name" value="DEAD"/>
    <property type="match status" value="1"/>
</dbReference>
<dbReference type="PROSITE" id="PS51192">
    <property type="entry name" value="HELICASE_ATP_BIND_1"/>
    <property type="match status" value="1"/>
</dbReference>
<evidence type="ECO:0000259" key="14">
    <source>
        <dbReference type="PROSITE" id="PS51195"/>
    </source>
</evidence>
<dbReference type="InterPro" id="IPR014014">
    <property type="entry name" value="RNA_helicase_DEAD_Q_motif"/>
</dbReference>
<feature type="compositionally biased region" description="Basic and acidic residues" evidence="11">
    <location>
        <begin position="641"/>
        <end position="653"/>
    </location>
</feature>
<dbReference type="InterPro" id="IPR011545">
    <property type="entry name" value="DEAD/DEAH_box_helicase_dom"/>
</dbReference>
<keyword evidence="3 9" id="KW-0378">Hydrolase</keyword>
<dbReference type="Proteomes" id="UP000789739">
    <property type="component" value="Unassembled WGS sequence"/>
</dbReference>
<feature type="coiled-coil region" evidence="10">
    <location>
        <begin position="493"/>
        <end position="540"/>
    </location>
</feature>
<keyword evidence="2 9" id="KW-0547">Nucleotide-binding</keyword>
<dbReference type="InterPro" id="IPR027417">
    <property type="entry name" value="P-loop_NTPase"/>
</dbReference>
<comment type="caution">
    <text evidence="15">The sequence shown here is derived from an EMBL/GenBank/DDBJ whole genome shotgun (WGS) entry which is preliminary data.</text>
</comment>
<evidence type="ECO:0000259" key="12">
    <source>
        <dbReference type="PROSITE" id="PS51192"/>
    </source>
</evidence>
<dbReference type="GO" id="GO:0005829">
    <property type="term" value="C:cytosol"/>
    <property type="evidence" value="ECO:0007669"/>
    <property type="project" value="TreeGrafter"/>
</dbReference>
<accession>A0A9N9C751</accession>
<feature type="compositionally biased region" description="Basic residues" evidence="11">
    <location>
        <begin position="629"/>
        <end position="640"/>
    </location>
</feature>
<organism evidence="15 16">
    <name type="scientific">Paraglomus brasilianum</name>
    <dbReference type="NCBI Taxonomy" id="144538"/>
    <lineage>
        <taxon>Eukaryota</taxon>
        <taxon>Fungi</taxon>
        <taxon>Fungi incertae sedis</taxon>
        <taxon>Mucoromycota</taxon>
        <taxon>Glomeromycotina</taxon>
        <taxon>Glomeromycetes</taxon>
        <taxon>Paraglomerales</taxon>
        <taxon>Paraglomeraceae</taxon>
        <taxon>Paraglomus</taxon>
    </lineage>
</organism>
<comment type="catalytic activity">
    <reaction evidence="7">
        <text>ATP + H2O = ADP + phosphate + H(+)</text>
        <dbReference type="Rhea" id="RHEA:13065"/>
        <dbReference type="ChEBI" id="CHEBI:15377"/>
        <dbReference type="ChEBI" id="CHEBI:15378"/>
        <dbReference type="ChEBI" id="CHEBI:30616"/>
        <dbReference type="ChEBI" id="CHEBI:43474"/>
        <dbReference type="ChEBI" id="CHEBI:456216"/>
        <dbReference type="EC" id="3.6.4.13"/>
    </reaction>
</comment>
<dbReference type="EMBL" id="CAJVPI010001076">
    <property type="protein sequence ID" value="CAG8593076.1"/>
    <property type="molecule type" value="Genomic_DNA"/>
</dbReference>
<dbReference type="PROSITE" id="PS51195">
    <property type="entry name" value="Q_MOTIF"/>
    <property type="match status" value="1"/>
</dbReference>
<sequence length="718" mass="80597">MDSDLTFDDNDNNEIVFYDDSTEDHDKTVEDAESEDDANGAFGAMAEEEEEEDEDGEADIESSDDDDKEEVRDFHTKRGERASDSSSEEETEQEKQRKKSYFSLPPSLPETPITSFSSLNLSRPILKGLSILHFVTPTPIQSQTIPVALMGKDICGGAITGSGKTAAFVVPILERLLYKPREKASTRVLILCPTRELAIQVDKVARTIGQFVDVSFCLCIGGLSLKPQETELRQRPDIVIATPGRLIDHVRNSPSFSLDSIEILVIDEADRMLENGFAAELDEIIKFCPKSRQTMLFSATMTDNVDELIRLSLNHPVRLVVDSVNSASSKLIQEFVRIREHREKDRAAVMLALCSRTFKHRVIIFFKIKVSVHKMKIVFDLMGLKAGELHGSLSQEQRLQALEAFRKGRVDFLLATDLASRGLDIKGIETVINYDMPQTHALYLHRVGRTARAGRNGRSVSLTGESDRKILKKILRHTPHSHLKRRVISPEIISTYQDQIDSLQDRIKQIFANEREQNVIQRAEMELQKSENMLIHQEEIMSRPARTWFISEKQKKLASGSGGNEKKKIRDKYAGMPRAKKRRLKSMEEEDAIHKVKNAKSIKVAKKALRPSKITKLPPESQKVGGGAIKKKGKSKKTEKRVRFDLDLADVSKKSSGAVISKGKKKTTKLKSGNSNSKNSESKKGGKSLKRKGGESLKKKGGKGLKKKRGKVAMKRKR</sequence>
<feature type="region of interest" description="Disordered" evidence="11">
    <location>
        <begin position="1"/>
        <end position="106"/>
    </location>
</feature>
<evidence type="ECO:0000256" key="10">
    <source>
        <dbReference type="SAM" id="Coils"/>
    </source>
</evidence>
<feature type="compositionally biased region" description="Basic residues" evidence="11">
    <location>
        <begin position="699"/>
        <end position="718"/>
    </location>
</feature>